<dbReference type="CDD" id="cd05930">
    <property type="entry name" value="A_NRPS"/>
    <property type="match status" value="1"/>
</dbReference>
<dbReference type="InterPro" id="IPR010080">
    <property type="entry name" value="Thioester_reductase-like_dom"/>
</dbReference>
<evidence type="ECO:0000256" key="1">
    <source>
        <dbReference type="ARBA" id="ARBA00022450"/>
    </source>
</evidence>
<dbReference type="PANTHER" id="PTHR44845">
    <property type="entry name" value="CARRIER DOMAIN-CONTAINING PROTEIN"/>
    <property type="match status" value="1"/>
</dbReference>
<dbReference type="InterPro" id="IPR010071">
    <property type="entry name" value="AA_adenyl_dom"/>
</dbReference>
<dbReference type="Gene3D" id="3.30.300.30">
    <property type="match status" value="1"/>
</dbReference>
<dbReference type="FunFam" id="3.40.50.12780:FF:000012">
    <property type="entry name" value="Non-ribosomal peptide synthetase"/>
    <property type="match status" value="1"/>
</dbReference>
<keyword evidence="1" id="KW-0596">Phosphopantetheine</keyword>
<dbReference type="Pfam" id="PF07993">
    <property type="entry name" value="NAD_binding_4"/>
    <property type="match status" value="1"/>
</dbReference>
<protein>
    <submittedName>
        <fullName evidence="4">Amino acid adenylation domain-containing protein</fullName>
    </submittedName>
</protein>
<dbReference type="PANTHER" id="PTHR44845:SF6">
    <property type="entry name" value="BETA-ALANINE-ACTIVATING ENZYME"/>
    <property type="match status" value="1"/>
</dbReference>
<dbReference type="InterPro" id="IPR013120">
    <property type="entry name" value="FAR_NAD-bd"/>
</dbReference>
<dbReference type="Gene3D" id="2.30.38.10">
    <property type="entry name" value="Luciferase, Domain 3"/>
    <property type="match status" value="1"/>
</dbReference>
<comment type="caution">
    <text evidence="4">The sequence shown here is derived from an EMBL/GenBank/DDBJ whole genome shotgun (WGS) entry which is preliminary data.</text>
</comment>
<dbReference type="AlphaFoldDB" id="A0A7Y0FRW1"/>
<dbReference type="InterPro" id="IPR009081">
    <property type="entry name" value="PP-bd_ACP"/>
</dbReference>
<accession>A0A7Y0FRW1</accession>
<gene>
    <name evidence="4" type="ORF">HHL23_08515</name>
</gene>
<feature type="domain" description="Carrier" evidence="3">
    <location>
        <begin position="546"/>
        <end position="621"/>
    </location>
</feature>
<organism evidence="4 5">
    <name type="scientific">Chryseobacterium antibioticum</name>
    <dbReference type="NCBI Taxonomy" id="2728847"/>
    <lineage>
        <taxon>Bacteria</taxon>
        <taxon>Pseudomonadati</taxon>
        <taxon>Bacteroidota</taxon>
        <taxon>Flavobacteriia</taxon>
        <taxon>Flavobacteriales</taxon>
        <taxon>Weeksellaceae</taxon>
        <taxon>Chryseobacterium group</taxon>
        <taxon>Chryseobacterium</taxon>
    </lineage>
</organism>
<sequence length="1037" mass="116787">MPNTQSTPTGQSAGAPVLLSSEDREKLLNDFNKTSWDYPKEETLVSLFKKQVSLFPDNTAAVYQDRQITYQDLDQKSTQLANVLTSKGVKEGMYVPVWLDRSLEWLVAIIAILKTGAAYVPIDPTYPVKRVEYIIIDTSAEIILTDSYRGNVLAETNKTEIIDLEKMKSLLHLSVEQPEITLHQDMLAYTIYTSGSTGNPKGVMVSHQSIQHLVTWHNQYFHVDHTSRLTLVAGLAFDISVWEVWSALTAGAVIFIADNEERMETSELVNYYRKNRITHGFVPTVLVPAVVAETRNYTDLELKYLFTGGEKLKPVLTSELTYELIDYYGPTECTVYATFRKVKEVNGQYISSIGKPVANAQAYVLGENKELLPVGAIGELYIGGSILAKGYLNNEDLTASKFIGSPFRENEKLYRTGDLARWKADGDIEFLGRIDNQVKIRGFRVELGEIEGILARLEGIQEAAVITKDHAGSNKYIVAFIVPKSGKKVDAAWVRQQLKEELPGYMIPAQIISIDKIPLTGNGKTDTHLLKTLADKEAKETISTEPPTNETERIIADIWAEELELPVINITDNFFDIGGNSLLVAIVATALNSRFDTKVYMRDLYQFPVLKQLADELIIRAKETETHNTIPEEDVEPYVALQQDVYLAPGTVFAGGFDPKQLENPRTLLLTGVTGFVGIHLLQELLDTTEADIYCLVRAQDEFHAVEKIDGCFKQYHIARKEEQKPRIIPVIGDLSLPLLGLSEELFKSLAGMLDLIYHSGSSVNFIEPYSYMKAPNVEGLREIIKLAGAEKTKCLALLSTISVYSWGHVFTGKTVMMENDDIAQNLMSVSKDIGYVRSKWVMEAVADLAAKEGLPLITYRLGYAMCHSETGASAPYQWWSGLVKNCVEFKSYPLLTELREGLITVDYMTKAMAHITKNKEAVGKKFNLIARPETNLTLEDFFGLLKKYYPFAFEGLPYKEWRKQWEDDRKNRLYPLTSLFKDNMHEGLSTVELYQNTYVWDCSNVIQFLENSGIEEPTFDKQMLDSYLKYLGIPIS</sequence>
<dbReference type="FunFam" id="3.40.50.980:FF:000001">
    <property type="entry name" value="Non-ribosomal peptide synthetase"/>
    <property type="match status" value="1"/>
</dbReference>
<dbReference type="NCBIfam" id="TIGR01746">
    <property type="entry name" value="Thioester-redct"/>
    <property type="match status" value="1"/>
</dbReference>
<dbReference type="NCBIfam" id="TIGR01733">
    <property type="entry name" value="AA-adenyl-dom"/>
    <property type="match status" value="1"/>
</dbReference>
<dbReference type="InterPro" id="IPR025110">
    <property type="entry name" value="AMP-bd_C"/>
</dbReference>
<dbReference type="PROSITE" id="PS50075">
    <property type="entry name" value="CARRIER"/>
    <property type="match status" value="1"/>
</dbReference>
<dbReference type="InterPro" id="IPR036291">
    <property type="entry name" value="NAD(P)-bd_dom_sf"/>
</dbReference>
<dbReference type="InterPro" id="IPR000873">
    <property type="entry name" value="AMP-dep_synth/lig_dom"/>
</dbReference>
<dbReference type="InterPro" id="IPR045851">
    <property type="entry name" value="AMP-bd_C_sf"/>
</dbReference>
<evidence type="ECO:0000313" key="4">
    <source>
        <dbReference type="EMBL" id="NML69839.1"/>
    </source>
</evidence>
<dbReference type="InterPro" id="IPR036736">
    <property type="entry name" value="ACP-like_sf"/>
</dbReference>
<keyword evidence="5" id="KW-1185">Reference proteome</keyword>
<name>A0A7Y0FRW1_9FLAO</name>
<dbReference type="Pfam" id="PF13193">
    <property type="entry name" value="AMP-binding_C"/>
    <property type="match status" value="1"/>
</dbReference>
<dbReference type="Gene3D" id="3.40.50.980">
    <property type="match status" value="2"/>
</dbReference>
<keyword evidence="2" id="KW-0597">Phosphoprotein</keyword>
<dbReference type="SUPFAM" id="SSF51735">
    <property type="entry name" value="NAD(P)-binding Rossmann-fold domains"/>
    <property type="match status" value="1"/>
</dbReference>
<dbReference type="SUPFAM" id="SSF56801">
    <property type="entry name" value="Acetyl-CoA synthetase-like"/>
    <property type="match status" value="1"/>
</dbReference>
<evidence type="ECO:0000259" key="3">
    <source>
        <dbReference type="PROSITE" id="PS50075"/>
    </source>
</evidence>
<evidence type="ECO:0000313" key="5">
    <source>
        <dbReference type="Proteomes" id="UP000544054"/>
    </source>
</evidence>
<dbReference type="Gene3D" id="1.10.1200.10">
    <property type="entry name" value="ACP-like"/>
    <property type="match status" value="1"/>
</dbReference>
<dbReference type="SUPFAM" id="SSF47336">
    <property type="entry name" value="ACP-like"/>
    <property type="match status" value="1"/>
</dbReference>
<evidence type="ECO:0000256" key="2">
    <source>
        <dbReference type="ARBA" id="ARBA00022553"/>
    </source>
</evidence>
<dbReference type="Gene3D" id="3.40.50.720">
    <property type="entry name" value="NAD(P)-binding Rossmann-like Domain"/>
    <property type="match status" value="1"/>
</dbReference>
<dbReference type="EMBL" id="JABBGI010000009">
    <property type="protein sequence ID" value="NML69839.1"/>
    <property type="molecule type" value="Genomic_DNA"/>
</dbReference>
<dbReference type="Proteomes" id="UP000544054">
    <property type="component" value="Unassembled WGS sequence"/>
</dbReference>
<proteinExistence type="predicted"/>
<reference evidence="4 5" key="1">
    <citation type="submission" date="2020-04" db="EMBL/GenBank/DDBJ databases">
        <title>Chryseobacterium sp. RP-3-3 sp. nov., isolated from Jeju soil.</title>
        <authorList>
            <person name="Dahal R.H."/>
        </authorList>
    </citation>
    <scope>NUCLEOTIDE SEQUENCE [LARGE SCALE GENOMIC DNA]</scope>
    <source>
        <strain evidence="4 5">RP-3-3</strain>
    </source>
</reference>
<dbReference type="Pfam" id="PF00550">
    <property type="entry name" value="PP-binding"/>
    <property type="match status" value="1"/>
</dbReference>
<dbReference type="RefSeq" id="WP_169234388.1">
    <property type="nucleotide sequence ID" value="NZ_JABBGI010000009.1"/>
</dbReference>
<dbReference type="Pfam" id="PF00501">
    <property type="entry name" value="AMP-binding"/>
    <property type="match status" value="1"/>
</dbReference>